<gene>
    <name evidence="2" type="ORF">ACG5V6_10130</name>
</gene>
<organism evidence="2 3">
    <name type="scientific">Streptomyces chitinivorans</name>
    <dbReference type="NCBI Taxonomy" id="1257027"/>
    <lineage>
        <taxon>Bacteria</taxon>
        <taxon>Bacillati</taxon>
        <taxon>Actinomycetota</taxon>
        <taxon>Actinomycetes</taxon>
        <taxon>Kitasatosporales</taxon>
        <taxon>Streptomycetaceae</taxon>
        <taxon>Streptomyces</taxon>
    </lineage>
</organism>
<feature type="domain" description="DUF397" evidence="1">
    <location>
        <begin position="11"/>
        <end position="63"/>
    </location>
</feature>
<protein>
    <submittedName>
        <fullName evidence="2">DUF397 domain-containing protein</fullName>
    </submittedName>
</protein>
<accession>A0ABW7HRX1</accession>
<comment type="caution">
    <text evidence="2">The sequence shown here is derived from an EMBL/GenBank/DDBJ whole genome shotgun (WGS) entry which is preliminary data.</text>
</comment>
<dbReference type="InterPro" id="IPR007278">
    <property type="entry name" value="DUF397"/>
</dbReference>
<dbReference type="Pfam" id="PF04149">
    <property type="entry name" value="DUF397"/>
    <property type="match status" value="1"/>
</dbReference>
<keyword evidence="3" id="KW-1185">Reference proteome</keyword>
<dbReference type="Proteomes" id="UP001607069">
    <property type="component" value="Unassembled WGS sequence"/>
</dbReference>
<dbReference type="RefSeq" id="WP_279951505.1">
    <property type="nucleotide sequence ID" value="NZ_BAABEN010000028.1"/>
</dbReference>
<evidence type="ECO:0000313" key="3">
    <source>
        <dbReference type="Proteomes" id="UP001607069"/>
    </source>
</evidence>
<reference evidence="2 3" key="1">
    <citation type="submission" date="2024-10" db="EMBL/GenBank/DDBJ databases">
        <authorList>
            <person name="Cho J.-C."/>
        </authorList>
    </citation>
    <scope>NUCLEOTIDE SEQUENCE [LARGE SCALE GENOMIC DNA]</scope>
    <source>
        <strain evidence="2 3">KCTC29696</strain>
    </source>
</reference>
<sequence length="71" mass="7405">MEQVTRNADGLHWFKSSRSGSGGGDCVEVAAGPDAVYVRDSQDVERATLCFPARSWDAFVGDVGGGSALNA</sequence>
<dbReference type="EMBL" id="JBIHMK010000028">
    <property type="protein sequence ID" value="MFH0248568.1"/>
    <property type="molecule type" value="Genomic_DNA"/>
</dbReference>
<proteinExistence type="predicted"/>
<name>A0ABW7HRX1_9ACTN</name>
<evidence type="ECO:0000259" key="1">
    <source>
        <dbReference type="Pfam" id="PF04149"/>
    </source>
</evidence>
<evidence type="ECO:0000313" key="2">
    <source>
        <dbReference type="EMBL" id="MFH0248568.1"/>
    </source>
</evidence>